<feature type="domain" description="C3H1-type" evidence="11">
    <location>
        <begin position="266"/>
        <end position="294"/>
    </location>
</feature>
<dbReference type="InterPro" id="IPR000571">
    <property type="entry name" value="Znf_CCCH"/>
</dbReference>
<keyword evidence="6 8" id="KW-0863">Zinc-finger</keyword>
<feature type="zinc finger region" description="C3H1-type" evidence="8">
    <location>
        <begin position="224"/>
        <end position="258"/>
    </location>
</feature>
<evidence type="ECO:0000259" key="11">
    <source>
        <dbReference type="PROSITE" id="PS50103"/>
    </source>
</evidence>
<accession>H2YS28</accession>
<dbReference type="Pfam" id="PF23261">
    <property type="entry name" value="zf-CCCH_11"/>
    <property type="match status" value="1"/>
</dbReference>
<keyword evidence="7 8" id="KW-0862">Zinc</keyword>
<reference evidence="13" key="1">
    <citation type="submission" date="2003-08" db="EMBL/GenBank/DDBJ databases">
        <authorList>
            <person name="Birren B."/>
            <person name="Nusbaum C."/>
            <person name="Abebe A."/>
            <person name="Abouelleil A."/>
            <person name="Adekoya E."/>
            <person name="Ait-zahra M."/>
            <person name="Allen N."/>
            <person name="Allen T."/>
            <person name="An P."/>
            <person name="Anderson M."/>
            <person name="Anderson S."/>
            <person name="Arachchi H."/>
            <person name="Armbruster J."/>
            <person name="Bachantsang P."/>
            <person name="Baldwin J."/>
            <person name="Barry A."/>
            <person name="Bayul T."/>
            <person name="Blitshsteyn B."/>
            <person name="Bloom T."/>
            <person name="Blye J."/>
            <person name="Boguslavskiy L."/>
            <person name="Borowsky M."/>
            <person name="Boukhgalter B."/>
            <person name="Brunache A."/>
            <person name="Butler J."/>
            <person name="Calixte N."/>
            <person name="Calvo S."/>
            <person name="Camarata J."/>
            <person name="Campo K."/>
            <person name="Chang J."/>
            <person name="Cheshatsang Y."/>
            <person name="Citroen M."/>
            <person name="Collymore A."/>
            <person name="Considine T."/>
            <person name="Cook A."/>
            <person name="Cooke P."/>
            <person name="Corum B."/>
            <person name="Cuomo C."/>
            <person name="David R."/>
            <person name="Dawoe T."/>
            <person name="Degray S."/>
            <person name="Dodge S."/>
            <person name="Dooley K."/>
            <person name="Dorje P."/>
            <person name="Dorjee K."/>
            <person name="Dorris L."/>
            <person name="Duffey N."/>
            <person name="Dupes A."/>
            <person name="Elkins T."/>
            <person name="Engels R."/>
            <person name="Erickson J."/>
            <person name="Farina A."/>
            <person name="Faro S."/>
            <person name="Ferreira P."/>
            <person name="Fischer H."/>
            <person name="Fitzgerald M."/>
            <person name="Foley K."/>
            <person name="Gage D."/>
            <person name="Galagan J."/>
            <person name="Gearin G."/>
            <person name="Gnerre S."/>
            <person name="Gnirke A."/>
            <person name="Goyette A."/>
            <person name="Graham J."/>
            <person name="Grandbois E."/>
            <person name="Gyaltsen K."/>
            <person name="Hafez N."/>
            <person name="Hagopian D."/>
            <person name="Hagos B."/>
            <person name="Hall J."/>
            <person name="Hatcher B."/>
            <person name="Heller A."/>
            <person name="Higgins H."/>
            <person name="Honan T."/>
            <person name="Horn A."/>
            <person name="Houde N."/>
            <person name="Hughes L."/>
            <person name="Hulme W."/>
            <person name="Husby E."/>
            <person name="Iliev I."/>
            <person name="Jaffe D."/>
            <person name="Jones C."/>
            <person name="Kamal M."/>
            <person name="Kamat A."/>
            <person name="Kamvysselis M."/>
            <person name="Karlsson E."/>
            <person name="Kells C."/>
            <person name="Kieu A."/>
            <person name="Kisner P."/>
            <person name="Kodira C."/>
            <person name="Kulbokas E."/>
            <person name="Labutti K."/>
            <person name="Lama D."/>
            <person name="Landers T."/>
            <person name="Leger J."/>
            <person name="Levine S."/>
            <person name="Lewis D."/>
            <person name="Lewis T."/>
            <person name="Lindblad-toh K."/>
            <person name="Liu X."/>
            <person name="Lokyitsang T."/>
            <person name="Lokyitsang Y."/>
            <person name="Lucien O."/>
            <person name="Lui A."/>
            <person name="Ma L.J."/>
            <person name="Mabbitt R."/>
            <person name="Macdonald J."/>
            <person name="Maclean C."/>
            <person name="Major J."/>
            <person name="Manning J."/>
            <person name="Marabella R."/>
            <person name="Maru K."/>
            <person name="Matthews C."/>
            <person name="Mauceli E."/>
            <person name="Mccarthy M."/>
            <person name="Mcdonough S."/>
            <person name="Mcghee T."/>
            <person name="Meldrim J."/>
            <person name="Meneus L."/>
            <person name="Mesirov J."/>
            <person name="Mihalev A."/>
            <person name="Mihova T."/>
            <person name="Mikkelsen T."/>
            <person name="Mlenga V."/>
            <person name="Moru K."/>
            <person name="Mozes J."/>
            <person name="Mulrain L."/>
            <person name="Munson G."/>
            <person name="Naylor J."/>
            <person name="Newes C."/>
            <person name="Nguyen C."/>
            <person name="Nguyen N."/>
            <person name="Nguyen T."/>
            <person name="Nicol R."/>
            <person name="Nielsen C."/>
            <person name="Nizzari M."/>
            <person name="Norbu C."/>
            <person name="Norbu N."/>
            <person name="O'donnell P."/>
            <person name="Okoawo O."/>
            <person name="O'leary S."/>
            <person name="Omotosho B."/>
            <person name="O'neill K."/>
            <person name="Osman S."/>
            <person name="Parker S."/>
            <person name="Perrin D."/>
            <person name="Phunkhang P."/>
            <person name="Piqani B."/>
            <person name="Purcell S."/>
            <person name="Rachupka T."/>
            <person name="Ramasamy U."/>
            <person name="Rameau R."/>
            <person name="Ray V."/>
            <person name="Raymond C."/>
            <person name="Retta R."/>
            <person name="Richardson S."/>
            <person name="Rise C."/>
            <person name="Rodriguez J."/>
            <person name="Rogers J."/>
            <person name="Rogov P."/>
            <person name="Rutman M."/>
            <person name="Schupbach R."/>
            <person name="Seaman C."/>
            <person name="Settipalli S."/>
            <person name="Sharpe T."/>
            <person name="Sheridan J."/>
            <person name="Sherpa N."/>
            <person name="Shi J."/>
            <person name="Smirnov S."/>
            <person name="Smith C."/>
            <person name="Sougnez C."/>
            <person name="Spencer B."/>
            <person name="Stalker J."/>
            <person name="Stange-thomann N."/>
            <person name="Stavropoulos S."/>
            <person name="Stetson K."/>
            <person name="Stone C."/>
            <person name="Stone S."/>
            <person name="Stubbs M."/>
            <person name="Talamas J."/>
            <person name="Tchuinga P."/>
            <person name="Tenzing P."/>
            <person name="Tesfaye S."/>
            <person name="Theodore J."/>
            <person name="Thoulutsang Y."/>
            <person name="Topham K."/>
            <person name="Towey S."/>
            <person name="Tsamla T."/>
            <person name="Tsomo N."/>
            <person name="Vallee D."/>
            <person name="Vassiliev H."/>
            <person name="Venkataraman V."/>
            <person name="Vinson J."/>
            <person name="Vo A."/>
            <person name="Wade C."/>
            <person name="Wang S."/>
            <person name="Wangchuk T."/>
            <person name="Wangdi T."/>
            <person name="Whittaker C."/>
            <person name="Wilkinson J."/>
            <person name="Wu Y."/>
            <person name="Wyman D."/>
            <person name="Yadav S."/>
            <person name="Yang S."/>
            <person name="Yang X."/>
            <person name="Yeager S."/>
            <person name="Yee E."/>
            <person name="Young G."/>
            <person name="Zainoun J."/>
            <person name="Zembeck L."/>
            <person name="Zimmer A."/>
            <person name="Zody M."/>
            <person name="Lander E."/>
        </authorList>
    </citation>
    <scope>NUCLEOTIDE SEQUENCE [LARGE SCALE GENOMIC DNA]</scope>
</reference>
<comment type="similarity">
    <text evidence="2">Belongs to the unkempt family.</text>
</comment>
<dbReference type="eggNOG" id="KOG1595">
    <property type="taxonomic scope" value="Eukaryota"/>
</dbReference>
<evidence type="ECO:0000256" key="8">
    <source>
        <dbReference type="PROSITE-ProRule" id="PRU00723"/>
    </source>
</evidence>
<dbReference type="InterPro" id="IPR057295">
    <property type="entry name" value="UNK_Znf_4"/>
</dbReference>
<reference evidence="12" key="2">
    <citation type="submission" date="2025-08" db="UniProtKB">
        <authorList>
            <consortium name="Ensembl"/>
        </authorList>
    </citation>
    <scope>IDENTIFICATION</scope>
</reference>
<dbReference type="Gene3D" id="3.30.1370.210">
    <property type="match status" value="1"/>
</dbReference>
<dbReference type="Pfam" id="PF23035">
    <property type="entry name" value="zf-CCCH_UNK-like_4th"/>
    <property type="match status" value="1"/>
</dbReference>
<dbReference type="GeneTree" id="ENSGT00940000169050"/>
<dbReference type="PANTHER" id="PTHR14493:SF50">
    <property type="entry name" value="RING FINGER PROTEIN UNKEMPT"/>
    <property type="match status" value="1"/>
</dbReference>
<dbReference type="AlphaFoldDB" id="H2YS28"/>
<keyword evidence="3" id="KW-0963">Cytoplasm</keyword>
<feature type="compositionally biased region" description="Polar residues" evidence="10">
    <location>
        <begin position="383"/>
        <end position="392"/>
    </location>
</feature>
<dbReference type="GO" id="GO:0008270">
    <property type="term" value="F:zinc ion binding"/>
    <property type="evidence" value="ECO:0007669"/>
    <property type="project" value="UniProtKB-KW"/>
</dbReference>
<feature type="zinc finger region" description="C3H1-type" evidence="8">
    <location>
        <begin position="105"/>
        <end position="135"/>
    </location>
</feature>
<name>H2YS28_CIOSA</name>
<feature type="region of interest" description="Disordered" evidence="10">
    <location>
        <begin position="373"/>
        <end position="412"/>
    </location>
</feature>
<dbReference type="Pfam" id="PF18384">
    <property type="entry name" value="zf_CCCH_5"/>
    <property type="match status" value="1"/>
</dbReference>
<dbReference type="GO" id="GO:0005737">
    <property type="term" value="C:cytoplasm"/>
    <property type="evidence" value="ECO:0007669"/>
    <property type="project" value="UniProtKB-SubCell"/>
</dbReference>
<dbReference type="PANTHER" id="PTHR14493">
    <property type="entry name" value="UNKEMPT FAMILY MEMBER"/>
    <property type="match status" value="1"/>
</dbReference>
<evidence type="ECO:0000256" key="10">
    <source>
        <dbReference type="SAM" id="MobiDB-lite"/>
    </source>
</evidence>
<comment type="subcellular location">
    <subcellularLocation>
        <location evidence="1">Cytoplasm</location>
    </subcellularLocation>
</comment>
<protein>
    <recommendedName>
        <fullName evidence="11">C3H1-type domain-containing protein</fullName>
    </recommendedName>
</protein>
<evidence type="ECO:0000256" key="3">
    <source>
        <dbReference type="ARBA" id="ARBA00022490"/>
    </source>
</evidence>
<evidence type="ECO:0000256" key="1">
    <source>
        <dbReference type="ARBA" id="ARBA00004496"/>
    </source>
</evidence>
<proteinExistence type="inferred from homology"/>
<dbReference type="FunCoup" id="H2YS28">
    <property type="interactions" value="114"/>
</dbReference>
<dbReference type="Gene3D" id="4.10.1000.10">
    <property type="entry name" value="Zinc finger, CCCH-type"/>
    <property type="match status" value="1"/>
</dbReference>
<dbReference type="Pfam" id="PF00642">
    <property type="entry name" value="zf-CCCH"/>
    <property type="match status" value="1"/>
</dbReference>
<dbReference type="Pfam" id="PF25427">
    <property type="entry name" value="zf-CCCH_UNK"/>
    <property type="match status" value="1"/>
</dbReference>
<evidence type="ECO:0000256" key="2">
    <source>
        <dbReference type="ARBA" id="ARBA00008808"/>
    </source>
</evidence>
<dbReference type="Ensembl" id="ENSCSAVT00000008246.1">
    <property type="protein sequence ID" value="ENSCSAVP00000008138.1"/>
    <property type="gene ID" value="ENSCSAVG00000004843.1"/>
</dbReference>
<dbReference type="PROSITE" id="PS50103">
    <property type="entry name" value="ZF_C3H1"/>
    <property type="match status" value="4"/>
</dbReference>
<keyword evidence="9" id="KW-0175">Coiled coil</keyword>
<dbReference type="STRING" id="51511.ENSCSAVP00000008138"/>
<feature type="domain" description="C3H1-type" evidence="11">
    <location>
        <begin position="224"/>
        <end position="258"/>
    </location>
</feature>
<dbReference type="InterPro" id="IPR040594">
    <property type="entry name" value="UNK_Znf_1"/>
</dbReference>
<evidence type="ECO:0000256" key="5">
    <source>
        <dbReference type="ARBA" id="ARBA00022737"/>
    </source>
</evidence>
<evidence type="ECO:0000313" key="13">
    <source>
        <dbReference type="Proteomes" id="UP000007875"/>
    </source>
</evidence>
<reference evidence="12" key="3">
    <citation type="submission" date="2025-09" db="UniProtKB">
        <authorList>
            <consortium name="Ensembl"/>
        </authorList>
    </citation>
    <scope>IDENTIFICATION</scope>
</reference>
<evidence type="ECO:0000313" key="12">
    <source>
        <dbReference type="Ensembl" id="ENSCSAVP00000008138.1"/>
    </source>
</evidence>
<feature type="domain" description="C3H1-type" evidence="11">
    <location>
        <begin position="65"/>
        <end position="94"/>
    </location>
</feature>
<feature type="coiled-coil region" evidence="9">
    <location>
        <begin position="605"/>
        <end position="660"/>
    </location>
</feature>
<keyword evidence="4 8" id="KW-0479">Metal-binding</keyword>
<dbReference type="InterPro" id="IPR057296">
    <property type="entry name" value="UNK_Znf_5"/>
</dbReference>
<dbReference type="SMART" id="SM00356">
    <property type="entry name" value="ZnF_C3H1"/>
    <property type="match status" value="4"/>
</dbReference>
<dbReference type="SUPFAM" id="SSF90229">
    <property type="entry name" value="CCCH zinc finger"/>
    <property type="match status" value="1"/>
</dbReference>
<keyword evidence="5" id="KW-0677">Repeat</keyword>
<keyword evidence="13" id="KW-1185">Reference proteome</keyword>
<dbReference type="InParanoid" id="H2YS28"/>
<evidence type="ECO:0000256" key="9">
    <source>
        <dbReference type="SAM" id="Coils"/>
    </source>
</evidence>
<feature type="zinc finger region" description="C3H1-type" evidence="8">
    <location>
        <begin position="266"/>
        <end position="294"/>
    </location>
</feature>
<evidence type="ECO:0000256" key="7">
    <source>
        <dbReference type="ARBA" id="ARBA00022833"/>
    </source>
</evidence>
<evidence type="ECO:0000256" key="4">
    <source>
        <dbReference type="ARBA" id="ARBA00022723"/>
    </source>
</evidence>
<sequence length="722" mass="81258">KMATTSPQTEKPFHYTYLKEFRVNQCPLFLQHKCTQHRPFTCFNWHFSNQRRRRPLKKRDGLFNYSADAYCSKYDETTGICPNGDDCSFIHRNTGDTERRYHLRYYKTGTCIHETDSRGNCVKNGPHCAFAHGAQDLRPPVYDIREHALEQNQMTSSNEQIGQDSVNLGEKIVNEDPKWQDANFVLANYKTEVCKRPPRLCRQGYACPQYHNAKDRRRNPKKFKYRSSPCPNVKQGDDWKDPSCCEKGDSCLFCHTRTEQQFHPEIYKSTKCHDMTQTGYCPRGPFCAFAHVEQEIRVVEGSPPSVTNADITQIDAKEFQLSVSNCGNENALGDKNPANSNLGWKFIPELDESNITLQNQLIGSEHLLSKSFPSCPSPISKPRSGSLSSNKDANYLYSKAPGSERSGGDNLSTPGFGASTVAWPSVGVQRSALVGSYSSTNSSPPHHFPKPVNILNTEAAPFYPPDETVDSVVGSALEDLDYFRNKSLDPNGNNGSNLKMWTRSVQSSNATALLQMSDPVNIPQDSMLRLGSDFVNGMQGSLPSVSPLSKLGTGMDFPSSDPLLAPQMSGRFPMGANSRYHPQGNQSLPSLSSSLGSGMVPMVDLERMQEKCKQWERSWNQAKAACDAWKREATDANERARAAEELAKHTQERVNNLEIHLKSFLEYTSENSSPQCKFLHQHCEKNDLKQFNLANLKQLQVKYKEDLELIEKLKWDLLCPAQ</sequence>
<dbReference type="InterPro" id="IPR045234">
    <property type="entry name" value="Unkempt-like"/>
</dbReference>
<feature type="domain" description="C3H1-type" evidence="11">
    <location>
        <begin position="105"/>
        <end position="135"/>
    </location>
</feature>
<organism evidence="12 13">
    <name type="scientific">Ciona savignyi</name>
    <name type="common">Pacific transparent sea squirt</name>
    <dbReference type="NCBI Taxonomy" id="51511"/>
    <lineage>
        <taxon>Eukaryota</taxon>
        <taxon>Metazoa</taxon>
        <taxon>Chordata</taxon>
        <taxon>Tunicata</taxon>
        <taxon>Ascidiacea</taxon>
        <taxon>Phlebobranchia</taxon>
        <taxon>Cionidae</taxon>
        <taxon>Ciona</taxon>
    </lineage>
</organism>
<evidence type="ECO:0000256" key="6">
    <source>
        <dbReference type="ARBA" id="ARBA00022771"/>
    </source>
</evidence>
<feature type="zinc finger region" description="C3H1-type" evidence="8">
    <location>
        <begin position="65"/>
        <end position="94"/>
    </location>
</feature>
<dbReference type="Proteomes" id="UP000007875">
    <property type="component" value="Unassembled WGS sequence"/>
</dbReference>
<dbReference type="InterPro" id="IPR036855">
    <property type="entry name" value="Znf_CCCH_sf"/>
</dbReference>